<dbReference type="InterPro" id="IPR025566">
    <property type="entry name" value="DUF4331"/>
</dbReference>
<organism evidence="2 3">
    <name type="scientific">Patiriisocius marinistellae</name>
    <dbReference type="NCBI Taxonomy" id="2494560"/>
    <lineage>
        <taxon>Bacteria</taxon>
        <taxon>Pseudomonadati</taxon>
        <taxon>Bacteroidota</taxon>
        <taxon>Flavobacteriia</taxon>
        <taxon>Flavobacteriales</taxon>
        <taxon>Flavobacteriaceae</taxon>
        <taxon>Patiriisocius</taxon>
    </lineage>
</organism>
<gene>
    <name evidence="2" type="ORF">ULMS_14210</name>
</gene>
<proteinExistence type="predicted"/>
<dbReference type="Pfam" id="PF14224">
    <property type="entry name" value="DUF4331"/>
    <property type="match status" value="2"/>
</dbReference>
<keyword evidence="3" id="KW-1185">Reference proteome</keyword>
<evidence type="ECO:0000313" key="3">
    <source>
        <dbReference type="Proteomes" id="UP000326994"/>
    </source>
</evidence>
<dbReference type="AlphaFoldDB" id="A0A5J4FVH6"/>
<reference evidence="2 3" key="1">
    <citation type="submission" date="2019-08" db="EMBL/GenBank/DDBJ databases">
        <title>Ulvibacter marinistellae sp. nov., isolated from a starfish, Patiria pectinifera.</title>
        <authorList>
            <person name="Kawano K."/>
            <person name="Ushijima N."/>
            <person name="Kihara M."/>
            <person name="Itoh H."/>
        </authorList>
    </citation>
    <scope>NUCLEOTIDE SEQUENCE [LARGE SCALE GENOMIC DNA]</scope>
    <source>
        <strain evidence="2 3">KK4</strain>
    </source>
</reference>
<evidence type="ECO:0008006" key="4">
    <source>
        <dbReference type="Google" id="ProtNLM"/>
    </source>
</evidence>
<sequence>MKRTKIIAAIGMVGIAVSSVFLLSADHVDAPQVEGTKSDIADLYAFEGDNPNNTVFIATIQGPLASGQQTANAQFDEDVLIEFNIDNTGDFVEDLVIQAIRRGDSMYFFGPAAPAETGLESTVNTFAARTAVKISTGEEVEVTTANSLNVYAGPRRDPFYFDFNRFNLVASGSVAPEGFLPSGEASDFFEDLNVLSVAVEVPNSMLGTAPTHVAVAAEILPPGGAPNAYNVWVSTKRKSN</sequence>
<dbReference type="Proteomes" id="UP000326994">
    <property type="component" value="Unassembled WGS sequence"/>
</dbReference>
<protein>
    <recommendedName>
        <fullName evidence="4">Molecular chaperone DnaK</fullName>
    </recommendedName>
</protein>
<keyword evidence="1" id="KW-0732">Signal</keyword>
<feature type="signal peptide" evidence="1">
    <location>
        <begin position="1"/>
        <end position="24"/>
    </location>
</feature>
<evidence type="ECO:0000313" key="2">
    <source>
        <dbReference type="EMBL" id="GEQ85913.1"/>
    </source>
</evidence>
<accession>A0A5J4FVH6</accession>
<dbReference type="EMBL" id="BKCF01000002">
    <property type="protein sequence ID" value="GEQ85913.1"/>
    <property type="molecule type" value="Genomic_DNA"/>
</dbReference>
<evidence type="ECO:0000256" key="1">
    <source>
        <dbReference type="SAM" id="SignalP"/>
    </source>
</evidence>
<feature type="chain" id="PRO_5023838392" description="Molecular chaperone DnaK" evidence="1">
    <location>
        <begin position="25"/>
        <end position="240"/>
    </location>
</feature>
<name>A0A5J4FVH6_9FLAO</name>
<dbReference type="RefSeq" id="WP_151893857.1">
    <property type="nucleotide sequence ID" value="NZ_BKCF01000002.1"/>
</dbReference>
<comment type="caution">
    <text evidence="2">The sequence shown here is derived from an EMBL/GenBank/DDBJ whole genome shotgun (WGS) entry which is preliminary data.</text>
</comment>
<dbReference type="OrthoDB" id="9791748at2"/>